<proteinExistence type="predicted"/>
<dbReference type="EMBL" id="POTY01000267">
    <property type="protein sequence ID" value="PZG09529.1"/>
    <property type="molecule type" value="Genomic_DNA"/>
</dbReference>
<evidence type="ECO:0000313" key="1">
    <source>
        <dbReference type="EMBL" id="PZG09529.1"/>
    </source>
</evidence>
<gene>
    <name evidence="1" type="ORF">C1I95_28930</name>
</gene>
<keyword evidence="2" id="KW-1185">Reference proteome</keyword>
<organism evidence="1 2">
    <name type="scientific">Micromonospora craterilacus</name>
    <dbReference type="NCBI Taxonomy" id="1655439"/>
    <lineage>
        <taxon>Bacteria</taxon>
        <taxon>Bacillati</taxon>
        <taxon>Actinomycetota</taxon>
        <taxon>Actinomycetes</taxon>
        <taxon>Micromonosporales</taxon>
        <taxon>Micromonosporaceae</taxon>
        <taxon>Micromonospora</taxon>
    </lineage>
</organism>
<comment type="caution">
    <text evidence="1">The sequence shown here is derived from an EMBL/GenBank/DDBJ whole genome shotgun (WGS) entry which is preliminary data.</text>
</comment>
<reference evidence="1 2" key="1">
    <citation type="submission" date="2018-01" db="EMBL/GenBank/DDBJ databases">
        <title>Draft genome sequence of Jishengella sp. NA12.</title>
        <authorList>
            <person name="Sahin N."/>
            <person name="Ay H."/>
            <person name="Saygin H."/>
        </authorList>
    </citation>
    <scope>NUCLEOTIDE SEQUENCE [LARGE SCALE GENOMIC DNA]</scope>
    <source>
        <strain evidence="1 2">NA12</strain>
    </source>
</reference>
<dbReference type="AlphaFoldDB" id="A0A2W2DZ13"/>
<accession>A0A2W2DZ13</accession>
<dbReference type="Proteomes" id="UP000248924">
    <property type="component" value="Unassembled WGS sequence"/>
</dbReference>
<sequence length="80" mass="8532">MSIPSELQVFTVESASGGMAVSEPARPCSARKLWALGRTLSGYGLEHRASYTMTCKVPQADGWTSGTSRTAAVHQDDCLI</sequence>
<name>A0A2W2DZ13_9ACTN</name>
<protein>
    <submittedName>
        <fullName evidence="1">Uncharacterized protein</fullName>
    </submittedName>
</protein>
<evidence type="ECO:0000313" key="2">
    <source>
        <dbReference type="Proteomes" id="UP000248924"/>
    </source>
</evidence>